<sequence>MVDLIVGMCAVFISRSSTSATICAADNGDWTPPFAGATNGLMVGARPFWRVANRCPSLGVGVSSDSRS</sequence>
<protein>
    <submittedName>
        <fullName evidence="1">Putative secreted protein</fullName>
    </submittedName>
</protein>
<accession>A0A2M4CG28</accession>
<reference evidence="1" key="1">
    <citation type="submission" date="2018-01" db="EMBL/GenBank/DDBJ databases">
        <title>An insight into the sialome of Amazonian anophelines.</title>
        <authorList>
            <person name="Ribeiro J.M."/>
            <person name="Scarpassa V."/>
            <person name="Calvo E."/>
        </authorList>
    </citation>
    <scope>NUCLEOTIDE SEQUENCE</scope>
    <source>
        <tissue evidence="1">Salivary glands</tissue>
    </source>
</reference>
<evidence type="ECO:0000313" key="1">
    <source>
        <dbReference type="EMBL" id="MBW63868.1"/>
    </source>
</evidence>
<organism evidence="1">
    <name type="scientific">Anopheles marajoara</name>
    <dbReference type="NCBI Taxonomy" id="58244"/>
    <lineage>
        <taxon>Eukaryota</taxon>
        <taxon>Metazoa</taxon>
        <taxon>Ecdysozoa</taxon>
        <taxon>Arthropoda</taxon>
        <taxon>Hexapoda</taxon>
        <taxon>Insecta</taxon>
        <taxon>Pterygota</taxon>
        <taxon>Neoptera</taxon>
        <taxon>Endopterygota</taxon>
        <taxon>Diptera</taxon>
        <taxon>Nematocera</taxon>
        <taxon>Culicoidea</taxon>
        <taxon>Culicidae</taxon>
        <taxon>Anophelinae</taxon>
        <taxon>Anopheles</taxon>
    </lineage>
</organism>
<name>A0A2M4CG28_9DIPT</name>
<dbReference type="EMBL" id="GGFJ01014727">
    <property type="protein sequence ID" value="MBW63868.1"/>
    <property type="molecule type" value="Transcribed_RNA"/>
</dbReference>
<proteinExistence type="predicted"/>
<dbReference type="AlphaFoldDB" id="A0A2M4CG28"/>